<reference evidence="3" key="1">
    <citation type="submission" date="2020-10" db="EMBL/GenBank/DDBJ databases">
        <authorList>
            <person name="Gilroy R."/>
        </authorList>
    </citation>
    <scope>NUCLEOTIDE SEQUENCE</scope>
    <source>
        <strain evidence="3">7463</strain>
    </source>
</reference>
<dbReference type="GO" id="GO:0019867">
    <property type="term" value="C:outer membrane"/>
    <property type="evidence" value="ECO:0007669"/>
    <property type="project" value="InterPro"/>
</dbReference>
<dbReference type="AlphaFoldDB" id="A0A9D1LE57"/>
<dbReference type="EMBL" id="DVMY01000058">
    <property type="protein sequence ID" value="HIU37303.1"/>
    <property type="molecule type" value="Genomic_DNA"/>
</dbReference>
<keyword evidence="1" id="KW-0732">Signal</keyword>
<feature type="chain" id="PRO_5038625605" evidence="1">
    <location>
        <begin position="22"/>
        <end position="169"/>
    </location>
</feature>
<organism evidence="3 4">
    <name type="scientific">Candidatus Aphodousia faecigallinarum</name>
    <dbReference type="NCBI Taxonomy" id="2840677"/>
    <lineage>
        <taxon>Bacteria</taxon>
        <taxon>Pseudomonadati</taxon>
        <taxon>Pseudomonadota</taxon>
        <taxon>Betaproteobacteria</taxon>
        <taxon>Burkholderiales</taxon>
        <taxon>Sutterellaceae</taxon>
        <taxon>Sutterellaceae incertae sedis</taxon>
        <taxon>Candidatus Aphodousia</taxon>
    </lineage>
</organism>
<dbReference type="Pfam" id="PF05433">
    <property type="entry name" value="Rick_17kDa_Anti"/>
    <property type="match status" value="1"/>
</dbReference>
<protein>
    <submittedName>
        <fullName evidence="3">Glycine zipper 2TM domain-containing protein</fullName>
    </submittedName>
</protein>
<proteinExistence type="predicted"/>
<dbReference type="PROSITE" id="PS51257">
    <property type="entry name" value="PROKAR_LIPOPROTEIN"/>
    <property type="match status" value="1"/>
</dbReference>
<evidence type="ECO:0000313" key="4">
    <source>
        <dbReference type="Proteomes" id="UP000824083"/>
    </source>
</evidence>
<feature type="domain" description="Glycine zipper 2TM" evidence="2">
    <location>
        <begin position="68"/>
        <end position="109"/>
    </location>
</feature>
<comment type="caution">
    <text evidence="3">The sequence shown here is derived from an EMBL/GenBank/DDBJ whole genome shotgun (WGS) entry which is preliminary data.</text>
</comment>
<gene>
    <name evidence="3" type="ORF">IAC56_03395</name>
</gene>
<evidence type="ECO:0000256" key="1">
    <source>
        <dbReference type="SAM" id="SignalP"/>
    </source>
</evidence>
<sequence>MKKIALAAAVAALVLSGCANDGRYYRSDTYAASAVNQAQQVRTVEILSIGPAQVAVSNTDNRTDARTIGTIIGAIAGAAIGSHNNHDTSSRVLGGLAGGALGNLAGSAAAGDRTNYVDGVQLTFRYNNKLYNSAQVGRVCEFKPGLAIMISTTPTETRIQPNNPGGCGQ</sequence>
<accession>A0A9D1LE57</accession>
<name>A0A9D1LE57_9BURK</name>
<evidence type="ECO:0000313" key="3">
    <source>
        <dbReference type="EMBL" id="HIU37303.1"/>
    </source>
</evidence>
<dbReference type="InterPro" id="IPR008816">
    <property type="entry name" value="Gly_zipper_2TM_dom"/>
</dbReference>
<feature type="signal peptide" evidence="1">
    <location>
        <begin position="1"/>
        <end position="21"/>
    </location>
</feature>
<evidence type="ECO:0000259" key="2">
    <source>
        <dbReference type="Pfam" id="PF05433"/>
    </source>
</evidence>
<reference evidence="3" key="2">
    <citation type="journal article" date="2021" name="PeerJ">
        <title>Extensive microbial diversity within the chicken gut microbiome revealed by metagenomics and culture.</title>
        <authorList>
            <person name="Gilroy R."/>
            <person name="Ravi A."/>
            <person name="Getino M."/>
            <person name="Pursley I."/>
            <person name="Horton D.L."/>
            <person name="Alikhan N.F."/>
            <person name="Baker D."/>
            <person name="Gharbi K."/>
            <person name="Hall N."/>
            <person name="Watson M."/>
            <person name="Adriaenssens E.M."/>
            <person name="Foster-Nyarko E."/>
            <person name="Jarju S."/>
            <person name="Secka A."/>
            <person name="Antonio M."/>
            <person name="Oren A."/>
            <person name="Chaudhuri R.R."/>
            <person name="La Ragione R."/>
            <person name="Hildebrand F."/>
            <person name="Pallen M.J."/>
        </authorList>
    </citation>
    <scope>NUCLEOTIDE SEQUENCE</scope>
    <source>
        <strain evidence="3">7463</strain>
    </source>
</reference>
<dbReference type="Proteomes" id="UP000824083">
    <property type="component" value="Unassembled WGS sequence"/>
</dbReference>